<dbReference type="GO" id="GO:0016787">
    <property type="term" value="F:hydrolase activity"/>
    <property type="evidence" value="ECO:0007669"/>
    <property type="project" value="UniProtKB-KW"/>
</dbReference>
<dbReference type="Gene3D" id="3.40.50.1000">
    <property type="entry name" value="HAD superfamily/HAD-like"/>
    <property type="match status" value="1"/>
</dbReference>
<dbReference type="CDD" id="cd16415">
    <property type="entry name" value="HAD_dREG-2_like"/>
    <property type="match status" value="1"/>
</dbReference>
<dbReference type="Pfam" id="PF00702">
    <property type="entry name" value="Hydrolase"/>
    <property type="match status" value="1"/>
</dbReference>
<reference evidence="1 2" key="1">
    <citation type="submission" date="2015-02" db="EMBL/GenBank/DDBJ databases">
        <title>Draft genome of a novel marine cyanobacterium (Chroococcales) isolated from South Atlantic Ocean.</title>
        <authorList>
            <person name="Rigonato J."/>
            <person name="Alvarenga D.O."/>
            <person name="Branco L.H."/>
            <person name="Varani A.M."/>
            <person name="Brandini F.P."/>
            <person name="Fiore M.F."/>
        </authorList>
    </citation>
    <scope>NUCLEOTIDE SEQUENCE [LARGE SCALE GENOMIC DNA]</scope>
    <source>
        <strain evidence="1 2">CENA595</strain>
    </source>
</reference>
<accession>A0A0D8ZTX1</accession>
<dbReference type="SFLD" id="SFLDS00003">
    <property type="entry name" value="Haloacid_Dehalogenase"/>
    <property type="match status" value="1"/>
</dbReference>
<gene>
    <name evidence="1" type="ORF">UH38_16605</name>
</gene>
<evidence type="ECO:0000313" key="1">
    <source>
        <dbReference type="EMBL" id="KJH70681.1"/>
    </source>
</evidence>
<dbReference type="Gene3D" id="1.10.150.720">
    <property type="entry name" value="Haloacid dehalogenase-like hydrolase"/>
    <property type="match status" value="1"/>
</dbReference>
<dbReference type="PANTHER" id="PTHR46191">
    <property type="match status" value="1"/>
</dbReference>
<dbReference type="SFLD" id="SFLDG01129">
    <property type="entry name" value="C1.5:_HAD__Beta-PGM__Phosphata"/>
    <property type="match status" value="1"/>
</dbReference>
<dbReference type="InterPro" id="IPR044924">
    <property type="entry name" value="HAD-SF_hydro_IA_REG-2-like_cap"/>
</dbReference>
<evidence type="ECO:0000313" key="2">
    <source>
        <dbReference type="Proteomes" id="UP000032452"/>
    </source>
</evidence>
<dbReference type="Proteomes" id="UP000032452">
    <property type="component" value="Unassembled WGS sequence"/>
</dbReference>
<dbReference type="NCBIfam" id="TIGR02252">
    <property type="entry name" value="DREG-2"/>
    <property type="match status" value="1"/>
</dbReference>
<dbReference type="PANTHER" id="PTHR46191:SF2">
    <property type="entry name" value="HALOACID DEHALOGENASE-LIKE HYDROLASE DOMAIN-CONTAINING PROTEIN 3"/>
    <property type="match status" value="1"/>
</dbReference>
<dbReference type="OrthoDB" id="9809962at2"/>
<dbReference type="PATRIC" id="fig|1618023.3.peg.368"/>
<dbReference type="InterPro" id="IPR006439">
    <property type="entry name" value="HAD-SF_hydro_IA"/>
</dbReference>
<dbReference type="AlphaFoldDB" id="A0A0D8ZTX1"/>
<sequence>MKQPKVIFLDAVGTLFYIKGSVGVVYADIARQFGVEVAGEAVNAAFFQSFVAAPPPMFPGVKLEDIPDYEYEWWQSVALDTFNRVGVLEKFADFATFFDSLYSHFATAKPWFIYADVIPTLEYWQRRGIELGIISNFDSRLYLVLAALGLENFFSSITISTEAGAAKPESQIFTTALSKHNCLPEKAWHIGDSFKEDYQGATKSGLTAILLKRSE</sequence>
<dbReference type="InterPro" id="IPR051828">
    <property type="entry name" value="HAD-like_hydrolase_domain"/>
</dbReference>
<dbReference type="NCBIfam" id="TIGR01549">
    <property type="entry name" value="HAD-SF-IA-v1"/>
    <property type="match status" value="1"/>
</dbReference>
<comment type="caution">
    <text evidence="1">The sequence shown here is derived from an EMBL/GenBank/DDBJ whole genome shotgun (WGS) entry which is preliminary data.</text>
</comment>
<dbReference type="STRING" id="1618023.UH38_16605"/>
<proteinExistence type="predicted"/>
<organism evidence="1 2">
    <name type="scientific">Aliterella atlantica CENA595</name>
    <dbReference type="NCBI Taxonomy" id="1618023"/>
    <lineage>
        <taxon>Bacteria</taxon>
        <taxon>Bacillati</taxon>
        <taxon>Cyanobacteriota</taxon>
        <taxon>Cyanophyceae</taxon>
        <taxon>Chroococcidiopsidales</taxon>
        <taxon>Aliterellaceae</taxon>
        <taxon>Aliterella</taxon>
    </lineage>
</organism>
<dbReference type="InterPro" id="IPR036412">
    <property type="entry name" value="HAD-like_sf"/>
</dbReference>
<dbReference type="RefSeq" id="WP_045055799.1">
    <property type="nucleotide sequence ID" value="NZ_CAWMDP010000006.1"/>
</dbReference>
<dbReference type="EMBL" id="JYON01000019">
    <property type="protein sequence ID" value="KJH70681.1"/>
    <property type="molecule type" value="Genomic_DNA"/>
</dbReference>
<keyword evidence="1" id="KW-0378">Hydrolase</keyword>
<name>A0A0D8ZTX1_9CYAN</name>
<dbReference type="SUPFAM" id="SSF56784">
    <property type="entry name" value="HAD-like"/>
    <property type="match status" value="1"/>
</dbReference>
<protein>
    <submittedName>
        <fullName evidence="1">Hydrolase</fullName>
    </submittedName>
</protein>
<dbReference type="InterPro" id="IPR011949">
    <property type="entry name" value="HAD-SF_hydro_IA_REG-2-like"/>
</dbReference>
<keyword evidence="2" id="KW-1185">Reference proteome</keyword>
<dbReference type="InterPro" id="IPR023214">
    <property type="entry name" value="HAD_sf"/>
</dbReference>